<keyword evidence="4" id="KW-0812">Transmembrane</keyword>
<gene>
    <name evidence="15" type="ORF">P5673_029075</name>
</gene>
<feature type="domain" description="EGF-like" evidence="13">
    <location>
        <begin position="149"/>
        <end position="189"/>
    </location>
</feature>
<sequence length="596" mass="64881">MCSILRVMGCFHHAIGVEDQSIIPDNQITASTHFSKRYYPYYGRLHGTRGDGWRPKTPKSLTDWLQVDFGRTALVCAVATQGDINGNEWVIDFSLSFSSDGASWVFTRMGTYDFVDRQTLPVPMSARFIRFHAITQSNRNNFRVEVYEEIDECATNGHDCHAKANCSNSVGSYHCICQTGYTGDGKHCSEIDECATNGHDCHAQANCSNSVGSFHCICQTGYTGNGKHCSDIDECTSSSHNCDTSLATCNNTLGSFACTCILGYTGDGIICSDIDECETKTHNCHGVAYCHNNDGSFTCSCRTGYTGDGWSFDSVGDFSVSIWNISKDKYHATPVKRSIKSTQAAVIEGLPVGVTVLESVLEWRLVSEAQLETSDTAEGIIVSHGTAEWIINKRSIPAGIYQVKFTASIKIGDPSSPVTLNAFDYGFIKSVAGPLRAVIDGGSNVRWGSTESVTVDGALSYDADIGPGTHTGVTFTWSCSDSEDNKSMSYDCFGAFSKPNNNDTTVTVDTSKLMVGNTYVLRLTVTKDERLSFAEMSFEIAAGDIPQVTLRCFVDCGSIVSASNKFRVTSECPNLACNGSVYEWLLEKLKKTLLRG</sequence>
<dbReference type="GO" id="GO:0016020">
    <property type="term" value="C:membrane"/>
    <property type="evidence" value="ECO:0007669"/>
    <property type="project" value="UniProtKB-SubCell"/>
</dbReference>
<dbReference type="PROSITE" id="PS51111">
    <property type="entry name" value="REJ"/>
    <property type="match status" value="1"/>
</dbReference>
<dbReference type="Pfam" id="PF00754">
    <property type="entry name" value="F5_F8_type_C"/>
    <property type="match status" value="1"/>
</dbReference>
<evidence type="ECO:0000259" key="14">
    <source>
        <dbReference type="PROSITE" id="PS51111"/>
    </source>
</evidence>
<evidence type="ECO:0000256" key="4">
    <source>
        <dbReference type="ARBA" id="ARBA00022692"/>
    </source>
</evidence>
<evidence type="ECO:0000256" key="2">
    <source>
        <dbReference type="ARBA" id="ARBA00007200"/>
    </source>
</evidence>
<dbReference type="CDD" id="cd00054">
    <property type="entry name" value="EGF_CA"/>
    <property type="match status" value="4"/>
</dbReference>
<feature type="domain" description="F5/8 type C" evidence="12">
    <location>
        <begin position="10"/>
        <end position="149"/>
    </location>
</feature>
<evidence type="ECO:0000256" key="1">
    <source>
        <dbReference type="ARBA" id="ARBA00004370"/>
    </source>
</evidence>
<dbReference type="Gene3D" id="2.10.25.10">
    <property type="entry name" value="Laminin"/>
    <property type="match status" value="4"/>
</dbReference>
<dbReference type="Pfam" id="PF02010">
    <property type="entry name" value="REJ"/>
    <property type="match status" value="1"/>
</dbReference>
<organism evidence="15 16">
    <name type="scientific">Acropora cervicornis</name>
    <name type="common">Staghorn coral</name>
    <dbReference type="NCBI Taxonomy" id="6130"/>
    <lineage>
        <taxon>Eukaryota</taxon>
        <taxon>Metazoa</taxon>
        <taxon>Cnidaria</taxon>
        <taxon>Anthozoa</taxon>
        <taxon>Hexacorallia</taxon>
        <taxon>Scleractinia</taxon>
        <taxon>Astrocoeniina</taxon>
        <taxon>Acroporidae</taxon>
        <taxon>Acropora</taxon>
    </lineage>
</organism>
<dbReference type="PROSITE" id="PS01186">
    <property type="entry name" value="EGF_2"/>
    <property type="match status" value="3"/>
</dbReference>
<accession>A0AAD9PX07</accession>
<evidence type="ECO:0000259" key="13">
    <source>
        <dbReference type="PROSITE" id="PS50026"/>
    </source>
</evidence>
<keyword evidence="10" id="KW-0325">Glycoprotein</keyword>
<evidence type="ECO:0000256" key="10">
    <source>
        <dbReference type="ARBA" id="ARBA00023180"/>
    </source>
</evidence>
<dbReference type="SMART" id="SM00231">
    <property type="entry name" value="FA58C"/>
    <property type="match status" value="1"/>
</dbReference>
<evidence type="ECO:0000259" key="12">
    <source>
        <dbReference type="PROSITE" id="PS50022"/>
    </source>
</evidence>
<keyword evidence="8" id="KW-0472">Membrane</keyword>
<dbReference type="SUPFAM" id="SSF57184">
    <property type="entry name" value="Growth factor receptor domain"/>
    <property type="match status" value="1"/>
</dbReference>
<feature type="domain" description="EGF-like" evidence="13">
    <location>
        <begin position="190"/>
        <end position="230"/>
    </location>
</feature>
<dbReference type="SUPFAM" id="SSF49785">
    <property type="entry name" value="Galactose-binding domain-like"/>
    <property type="match status" value="1"/>
</dbReference>
<keyword evidence="3 11" id="KW-0245">EGF-like domain</keyword>
<evidence type="ECO:0000256" key="9">
    <source>
        <dbReference type="ARBA" id="ARBA00023157"/>
    </source>
</evidence>
<dbReference type="InterPro" id="IPR008979">
    <property type="entry name" value="Galactose-bd-like_sf"/>
</dbReference>
<evidence type="ECO:0000256" key="5">
    <source>
        <dbReference type="ARBA" id="ARBA00022729"/>
    </source>
</evidence>
<dbReference type="InterPro" id="IPR000742">
    <property type="entry name" value="EGF"/>
</dbReference>
<feature type="domain" description="EGF-like" evidence="13">
    <location>
        <begin position="273"/>
        <end position="311"/>
    </location>
</feature>
<comment type="subcellular location">
    <subcellularLocation>
        <location evidence="1">Membrane</location>
    </subcellularLocation>
</comment>
<dbReference type="Gene3D" id="2.60.120.260">
    <property type="entry name" value="Galactose-binding domain-like"/>
    <property type="match status" value="1"/>
</dbReference>
<name>A0AAD9PX07_ACRCE</name>
<keyword evidence="16" id="KW-1185">Reference proteome</keyword>
<dbReference type="EMBL" id="JARQWQ010000113">
    <property type="protein sequence ID" value="KAK2550210.1"/>
    <property type="molecule type" value="Genomic_DNA"/>
</dbReference>
<dbReference type="InterPro" id="IPR013783">
    <property type="entry name" value="Ig-like_fold"/>
</dbReference>
<evidence type="ECO:0000256" key="7">
    <source>
        <dbReference type="ARBA" id="ARBA00022989"/>
    </source>
</evidence>
<dbReference type="InterPro" id="IPR049883">
    <property type="entry name" value="NOTCH1_EGF-like"/>
</dbReference>
<dbReference type="Pfam" id="PF07645">
    <property type="entry name" value="EGF_CA"/>
    <property type="match status" value="3"/>
</dbReference>
<evidence type="ECO:0000256" key="3">
    <source>
        <dbReference type="ARBA" id="ARBA00022536"/>
    </source>
</evidence>
<keyword evidence="5" id="KW-0732">Signal</keyword>
<dbReference type="InterPro" id="IPR014010">
    <property type="entry name" value="REJ_dom"/>
</dbReference>
<dbReference type="Pfam" id="PF12947">
    <property type="entry name" value="EGF_3"/>
    <property type="match status" value="1"/>
</dbReference>
<dbReference type="Gene3D" id="2.60.40.10">
    <property type="entry name" value="Immunoglobulins"/>
    <property type="match status" value="1"/>
</dbReference>
<keyword evidence="9" id="KW-1015">Disulfide bond</keyword>
<dbReference type="SMART" id="SM00179">
    <property type="entry name" value="EGF_CA"/>
    <property type="match status" value="4"/>
</dbReference>
<dbReference type="AlphaFoldDB" id="A0AAD9PX07"/>
<dbReference type="InterPro" id="IPR051586">
    <property type="entry name" value="PKC-binding_NELL"/>
</dbReference>
<dbReference type="GO" id="GO:0005509">
    <property type="term" value="F:calcium ion binding"/>
    <property type="evidence" value="ECO:0007669"/>
    <property type="project" value="InterPro"/>
</dbReference>
<evidence type="ECO:0000313" key="16">
    <source>
        <dbReference type="Proteomes" id="UP001249851"/>
    </source>
</evidence>
<comment type="similarity">
    <text evidence="2">Belongs to the polycystin family.</text>
</comment>
<dbReference type="PANTHER" id="PTHR24042:SF5">
    <property type="entry name" value="EGF-LIKE CALCIUM-BINDING DOMAIN-CONTAINING PROTEIN"/>
    <property type="match status" value="1"/>
</dbReference>
<evidence type="ECO:0000256" key="6">
    <source>
        <dbReference type="ARBA" id="ARBA00022737"/>
    </source>
</evidence>
<dbReference type="FunFam" id="2.10.25.10:FF:000038">
    <property type="entry name" value="Fibrillin 2"/>
    <property type="match status" value="4"/>
</dbReference>
<dbReference type="SMART" id="SM00181">
    <property type="entry name" value="EGF"/>
    <property type="match status" value="4"/>
</dbReference>
<dbReference type="Proteomes" id="UP001249851">
    <property type="component" value="Unassembled WGS sequence"/>
</dbReference>
<dbReference type="InterPro" id="IPR001881">
    <property type="entry name" value="EGF-like_Ca-bd_dom"/>
</dbReference>
<dbReference type="SUPFAM" id="SSF57196">
    <property type="entry name" value="EGF/Laminin"/>
    <property type="match status" value="1"/>
</dbReference>
<evidence type="ECO:0000313" key="15">
    <source>
        <dbReference type="EMBL" id="KAK2550210.1"/>
    </source>
</evidence>
<dbReference type="InterPro" id="IPR009030">
    <property type="entry name" value="Growth_fac_rcpt_cys_sf"/>
</dbReference>
<comment type="caution">
    <text evidence="15">The sequence shown here is derived from an EMBL/GenBank/DDBJ whole genome shotgun (WGS) entry which is preliminary data.</text>
</comment>
<dbReference type="PROSITE" id="PS01285">
    <property type="entry name" value="FA58C_1"/>
    <property type="match status" value="1"/>
</dbReference>
<dbReference type="GO" id="GO:0005615">
    <property type="term" value="C:extracellular space"/>
    <property type="evidence" value="ECO:0007669"/>
    <property type="project" value="TreeGrafter"/>
</dbReference>
<feature type="domain" description="REJ" evidence="14">
    <location>
        <begin position="320"/>
        <end position="596"/>
    </location>
</feature>
<dbReference type="PROSITE" id="PS50022">
    <property type="entry name" value="FA58C_3"/>
    <property type="match status" value="1"/>
</dbReference>
<reference evidence="15" key="1">
    <citation type="journal article" date="2023" name="G3 (Bethesda)">
        <title>Whole genome assembly and annotation of the endangered Caribbean coral Acropora cervicornis.</title>
        <authorList>
            <person name="Selwyn J.D."/>
            <person name="Vollmer S.V."/>
        </authorList>
    </citation>
    <scope>NUCLEOTIDE SEQUENCE</scope>
    <source>
        <strain evidence="15">K2</strain>
    </source>
</reference>
<keyword evidence="7" id="KW-1133">Transmembrane helix</keyword>
<comment type="caution">
    <text evidence="11">Lacks conserved residue(s) required for the propagation of feature annotation.</text>
</comment>
<dbReference type="InterPro" id="IPR002859">
    <property type="entry name" value="PKD/REJ-like"/>
</dbReference>
<dbReference type="PROSITE" id="PS50026">
    <property type="entry name" value="EGF_3"/>
    <property type="match status" value="4"/>
</dbReference>
<protein>
    <submittedName>
        <fullName evidence="15">Hemicentin-1</fullName>
    </submittedName>
</protein>
<dbReference type="PROSITE" id="PS01187">
    <property type="entry name" value="EGF_CA"/>
    <property type="match status" value="1"/>
</dbReference>
<dbReference type="GO" id="GO:0008201">
    <property type="term" value="F:heparin binding"/>
    <property type="evidence" value="ECO:0007669"/>
    <property type="project" value="TreeGrafter"/>
</dbReference>
<keyword evidence="6" id="KW-0677">Repeat</keyword>
<dbReference type="InterPro" id="IPR018097">
    <property type="entry name" value="EGF_Ca-bd_CS"/>
</dbReference>
<evidence type="ECO:0000256" key="11">
    <source>
        <dbReference type="PROSITE-ProRule" id="PRU00076"/>
    </source>
</evidence>
<evidence type="ECO:0000256" key="8">
    <source>
        <dbReference type="ARBA" id="ARBA00023136"/>
    </source>
</evidence>
<reference evidence="15" key="2">
    <citation type="journal article" date="2023" name="Science">
        <title>Genomic signatures of disease resistance in endangered staghorn corals.</title>
        <authorList>
            <person name="Vollmer S.V."/>
            <person name="Selwyn J.D."/>
            <person name="Despard B.A."/>
            <person name="Roesel C.L."/>
        </authorList>
    </citation>
    <scope>NUCLEOTIDE SEQUENCE</scope>
    <source>
        <strain evidence="15">K2</strain>
    </source>
</reference>
<feature type="domain" description="EGF-like" evidence="13">
    <location>
        <begin position="231"/>
        <end position="272"/>
    </location>
</feature>
<dbReference type="InterPro" id="IPR024731">
    <property type="entry name" value="NELL2-like_EGF"/>
</dbReference>
<proteinExistence type="inferred from homology"/>
<dbReference type="PROSITE" id="PS00010">
    <property type="entry name" value="ASX_HYDROXYL"/>
    <property type="match status" value="4"/>
</dbReference>
<dbReference type="InterPro" id="IPR000421">
    <property type="entry name" value="FA58C"/>
</dbReference>
<dbReference type="PANTHER" id="PTHR24042">
    <property type="entry name" value="NEL HOMOLOG"/>
    <property type="match status" value="1"/>
</dbReference>
<dbReference type="CDD" id="cd00057">
    <property type="entry name" value="FA58C"/>
    <property type="match status" value="1"/>
</dbReference>
<dbReference type="InterPro" id="IPR000152">
    <property type="entry name" value="EGF-type_Asp/Asn_hydroxyl_site"/>
</dbReference>